<proteinExistence type="predicted"/>
<dbReference type="GO" id="GO:0019748">
    <property type="term" value="P:secondary metabolic process"/>
    <property type="evidence" value="ECO:0007669"/>
    <property type="project" value="TreeGrafter"/>
</dbReference>
<dbReference type="SUPFAM" id="SSF51556">
    <property type="entry name" value="Metallo-dependent hydrolases"/>
    <property type="match status" value="1"/>
</dbReference>
<feature type="domain" description="Amidohydrolase-related" evidence="2">
    <location>
        <begin position="3"/>
        <end position="307"/>
    </location>
</feature>
<dbReference type="InterPro" id="IPR032465">
    <property type="entry name" value="ACMSD"/>
</dbReference>
<dbReference type="GO" id="GO:0016787">
    <property type="term" value="F:hydrolase activity"/>
    <property type="evidence" value="ECO:0007669"/>
    <property type="project" value="InterPro"/>
</dbReference>
<organism evidence="3 4">
    <name type="scientific">Mycolicibacterium litorale</name>
    <dbReference type="NCBI Taxonomy" id="758802"/>
    <lineage>
        <taxon>Bacteria</taxon>
        <taxon>Bacillati</taxon>
        <taxon>Actinomycetota</taxon>
        <taxon>Actinomycetes</taxon>
        <taxon>Mycobacteriales</taxon>
        <taxon>Mycobacteriaceae</taxon>
        <taxon>Mycolicibacterium</taxon>
    </lineage>
</organism>
<dbReference type="InterPro" id="IPR006680">
    <property type="entry name" value="Amidohydro-rel"/>
</dbReference>
<keyword evidence="1" id="KW-0456">Lyase</keyword>
<dbReference type="GO" id="GO:0016831">
    <property type="term" value="F:carboxy-lyase activity"/>
    <property type="evidence" value="ECO:0007669"/>
    <property type="project" value="InterPro"/>
</dbReference>
<evidence type="ECO:0000313" key="3">
    <source>
        <dbReference type="EMBL" id="BCI51389.1"/>
    </source>
</evidence>
<dbReference type="Pfam" id="PF04909">
    <property type="entry name" value="Amidohydro_2"/>
    <property type="match status" value="1"/>
</dbReference>
<sequence>MLIDTHHHLVPPGSVALYVPPGQEKATYAGRVRSWKPREAIEQMDSAGIAAAITSVVAAVGMPERPQELARLVRSFNEFGAEVVRDHPQRFGFLAGVPLPNVDAALEEISYALDDLKADGLCVFSSHAGIRLGDPRVDPVIAELDARRAVVLVHPTGSPMLDQLVPGLGVGLTELAFETPRTIASLLFNGVFHRYPKVRYIFPHGGGALPMLTERWNILGRSDERYSEFVAGGVEKVLGRYHYDVATVATSAMHTAVRTFAPPQRLLFGTDYPLLPIDITGSALKNVGISPDELMDLSYRNALNLFPRFVDNS</sequence>
<evidence type="ECO:0000259" key="2">
    <source>
        <dbReference type="Pfam" id="PF04909"/>
    </source>
</evidence>
<dbReference type="Gene3D" id="3.20.20.140">
    <property type="entry name" value="Metal-dependent hydrolases"/>
    <property type="match status" value="1"/>
</dbReference>
<dbReference type="Proteomes" id="UP000515734">
    <property type="component" value="Chromosome"/>
</dbReference>
<dbReference type="RefSeq" id="WP_185294358.1">
    <property type="nucleotide sequence ID" value="NZ_AP023287.1"/>
</dbReference>
<dbReference type="EMBL" id="AP023287">
    <property type="protein sequence ID" value="BCI51389.1"/>
    <property type="molecule type" value="Genomic_DNA"/>
</dbReference>
<gene>
    <name evidence="3" type="ORF">NIIDNTM18_06670</name>
</gene>
<evidence type="ECO:0000256" key="1">
    <source>
        <dbReference type="ARBA" id="ARBA00023239"/>
    </source>
</evidence>
<dbReference type="PANTHER" id="PTHR21240">
    <property type="entry name" value="2-AMINO-3-CARBOXYLMUCONATE-6-SEMIALDEHYDE DECARBOXYLASE"/>
    <property type="match status" value="1"/>
</dbReference>
<name>A0A6S6NYY6_9MYCO</name>
<protein>
    <recommendedName>
        <fullName evidence="2">Amidohydrolase-related domain-containing protein</fullName>
    </recommendedName>
</protein>
<dbReference type="GO" id="GO:0005737">
    <property type="term" value="C:cytoplasm"/>
    <property type="evidence" value="ECO:0007669"/>
    <property type="project" value="TreeGrafter"/>
</dbReference>
<accession>A0A6S6NYY6</accession>
<evidence type="ECO:0000313" key="4">
    <source>
        <dbReference type="Proteomes" id="UP000515734"/>
    </source>
</evidence>
<dbReference type="AlphaFoldDB" id="A0A6S6NYY6"/>
<reference evidence="3 4" key="1">
    <citation type="submission" date="2020-07" db="EMBL/GenBank/DDBJ databases">
        <title>Complete genome sequence of Mycolicibacterium litorale like strain isolated from cardiac implantable electronic device infection.</title>
        <authorList>
            <person name="Fukano H."/>
            <person name="Miyama H."/>
            <person name="Hoshino Y."/>
        </authorList>
    </citation>
    <scope>NUCLEOTIDE SEQUENCE [LARGE SCALE GENOMIC DNA]</scope>
    <source>
        <strain evidence="3 4">NIIDNTM18</strain>
    </source>
</reference>
<dbReference type="PANTHER" id="PTHR21240:SF28">
    <property type="entry name" value="ISO-OROTATE DECARBOXYLASE (EUROFUNG)"/>
    <property type="match status" value="1"/>
</dbReference>
<dbReference type="InterPro" id="IPR032466">
    <property type="entry name" value="Metal_Hydrolase"/>
</dbReference>